<proteinExistence type="predicted"/>
<keyword evidence="2" id="KW-0808">Transferase</keyword>
<name>A0A386AXL3_9CHLO</name>
<protein>
    <recommendedName>
        <fullName evidence="5">DNA adenine methylase</fullName>
    </recommendedName>
</protein>
<evidence type="ECO:0000256" key="3">
    <source>
        <dbReference type="ARBA" id="ARBA00022691"/>
    </source>
</evidence>
<keyword evidence="3" id="KW-0949">S-adenosyl-L-methionine</keyword>
<evidence type="ECO:0000256" key="2">
    <source>
        <dbReference type="ARBA" id="ARBA00022679"/>
    </source>
</evidence>
<dbReference type="Pfam" id="PF02086">
    <property type="entry name" value="MethyltransfD12"/>
    <property type="match status" value="1"/>
</dbReference>
<sequence length="241" mass="28760">MIVNITVNYAKLKCPYNEKLQRIFESWNKISNYGLFCLNYADHNDDERKNRKFFLLENARKIDGIRLFIERYYQKQKITQSEYFFLLASLIVSADKVANITSVYGAYLKKFKSTARKNFQFIPIHCYWQIPKYEKNQIFQKNSLEIDSLNYHICYLDPPYNNRRKNYAPLNFLAIYKKELDVYGKTGLIRDSFISSFCCKKTVFKSFTFLLDRIKSHYVLISYNSEGLLTVSQLRTLFENL</sequence>
<gene>
    <name evidence="4" type="primary">orf241</name>
</gene>
<dbReference type="AlphaFoldDB" id="A0A386AXL3"/>
<evidence type="ECO:0000313" key="4">
    <source>
        <dbReference type="EMBL" id="AYC64111.1"/>
    </source>
</evidence>
<reference evidence="4" key="2">
    <citation type="journal article" date="2019" name="Mol. Phylogenet. Evol.">
        <title>Reassessment of the classification of bryopsidales (chlorophyta) based on chloroplast phylogenomic analyses.</title>
        <authorList>
            <person name="Cremen M.C."/>
            <person name="Leliaert F."/>
            <person name="West J."/>
            <person name="Lam D.W."/>
            <person name="Shimada S."/>
            <person name="Lopez-Bautista J.M."/>
            <person name="Verbruggen H."/>
        </authorList>
    </citation>
    <scope>NUCLEOTIDE SEQUENCE</scope>
</reference>
<keyword evidence="4" id="KW-0934">Plastid</keyword>
<dbReference type="SUPFAM" id="SSF53335">
    <property type="entry name" value="S-adenosyl-L-methionine-dependent methyltransferases"/>
    <property type="match status" value="1"/>
</dbReference>
<evidence type="ECO:0008006" key="5">
    <source>
        <dbReference type="Google" id="ProtNLM"/>
    </source>
</evidence>
<dbReference type="GO" id="GO:0009307">
    <property type="term" value="P:DNA restriction-modification system"/>
    <property type="evidence" value="ECO:0007669"/>
    <property type="project" value="InterPro"/>
</dbReference>
<evidence type="ECO:0000256" key="1">
    <source>
        <dbReference type="ARBA" id="ARBA00022603"/>
    </source>
</evidence>
<organism evidence="4">
    <name type="scientific">Johnson-sea-linkia profunda</name>
    <dbReference type="NCBI Taxonomy" id="575876"/>
    <lineage>
        <taxon>Eukaryota</taxon>
        <taxon>Viridiplantae</taxon>
        <taxon>Chlorophyta</taxon>
        <taxon>core chlorophytes</taxon>
        <taxon>Ulvophyceae</taxon>
        <taxon>TCBD clade</taxon>
        <taxon>Bryopsidales</taxon>
        <taxon>Halimedineae</taxon>
        <taxon>Halimedaceae</taxon>
        <taxon>Rhipileae</taxon>
        <taxon>Johnson-sea-linkia</taxon>
    </lineage>
</organism>
<dbReference type="InterPro" id="IPR029063">
    <property type="entry name" value="SAM-dependent_MTases_sf"/>
</dbReference>
<dbReference type="GO" id="GO:0009007">
    <property type="term" value="F:site-specific DNA-methyltransferase (adenine-specific) activity"/>
    <property type="evidence" value="ECO:0007669"/>
    <property type="project" value="UniProtKB-EC"/>
</dbReference>
<dbReference type="EMBL" id="MH591089">
    <property type="protein sequence ID" value="AYC64111.1"/>
    <property type="molecule type" value="Genomic_DNA"/>
</dbReference>
<keyword evidence="1" id="KW-0489">Methyltransferase</keyword>
<geneLocation type="chloroplast" evidence="4"/>
<dbReference type="InterPro" id="IPR012327">
    <property type="entry name" value="MeTrfase_D12"/>
</dbReference>
<keyword evidence="4" id="KW-0150">Chloroplast</keyword>
<accession>A0A386AXL3</accession>
<dbReference type="GO" id="GO:0032259">
    <property type="term" value="P:methylation"/>
    <property type="evidence" value="ECO:0007669"/>
    <property type="project" value="UniProtKB-KW"/>
</dbReference>
<reference evidence="4" key="1">
    <citation type="submission" date="2018-07" db="EMBL/GenBank/DDBJ databases">
        <authorList>
            <person name="Quirk P.G."/>
            <person name="Krulwich T.A."/>
        </authorList>
    </citation>
    <scope>NUCLEOTIDE SEQUENCE</scope>
</reference>